<evidence type="ECO:0000313" key="4">
    <source>
        <dbReference type="Proteomes" id="UP001159427"/>
    </source>
</evidence>
<evidence type="ECO:0000256" key="1">
    <source>
        <dbReference type="SAM" id="MobiDB-lite"/>
    </source>
</evidence>
<dbReference type="EMBL" id="CALNXI010002088">
    <property type="protein sequence ID" value="CAH3182810.1"/>
    <property type="molecule type" value="Genomic_DNA"/>
</dbReference>
<protein>
    <recommendedName>
        <fullName evidence="5">Polyprotein</fullName>
    </recommendedName>
</protein>
<feature type="compositionally biased region" description="Polar residues" evidence="1">
    <location>
        <begin position="59"/>
        <end position="93"/>
    </location>
</feature>
<feature type="transmembrane region" description="Helical" evidence="2">
    <location>
        <begin position="27"/>
        <end position="51"/>
    </location>
</feature>
<dbReference type="PANTHER" id="PTHR33361">
    <property type="entry name" value="GLR0591 PROTEIN"/>
    <property type="match status" value="1"/>
</dbReference>
<feature type="transmembrane region" description="Helical" evidence="2">
    <location>
        <begin position="832"/>
        <end position="855"/>
    </location>
</feature>
<keyword evidence="2" id="KW-1133">Transmembrane helix</keyword>
<reference evidence="3 4" key="1">
    <citation type="submission" date="2022-05" db="EMBL/GenBank/DDBJ databases">
        <authorList>
            <consortium name="Genoscope - CEA"/>
            <person name="William W."/>
        </authorList>
    </citation>
    <scope>NUCLEOTIDE SEQUENCE [LARGE SCALE GENOMIC DNA]</scope>
</reference>
<feature type="region of interest" description="Disordered" evidence="1">
    <location>
        <begin position="56"/>
        <end position="106"/>
    </location>
</feature>
<keyword evidence="2" id="KW-0812">Transmembrane</keyword>
<evidence type="ECO:0000256" key="2">
    <source>
        <dbReference type="SAM" id="Phobius"/>
    </source>
</evidence>
<dbReference type="PANTHER" id="PTHR33361:SF2">
    <property type="entry name" value="DUF885 DOMAIN-CONTAINING PROTEIN"/>
    <property type="match status" value="1"/>
</dbReference>
<evidence type="ECO:0000313" key="3">
    <source>
        <dbReference type="EMBL" id="CAH3182810.1"/>
    </source>
</evidence>
<gene>
    <name evidence="3" type="ORF">PEVE_00014403</name>
</gene>
<name>A0ABN8RWQ3_9CNID</name>
<dbReference type="InterPro" id="IPR010281">
    <property type="entry name" value="DUF885"/>
</dbReference>
<keyword evidence="2" id="KW-0472">Membrane</keyword>
<accession>A0ABN8RWQ3</accession>
<comment type="caution">
    <text evidence="3">The sequence shown here is derived from an EMBL/GenBank/DDBJ whole genome shotgun (WGS) entry which is preliminary data.</text>
</comment>
<evidence type="ECO:0008006" key="5">
    <source>
        <dbReference type="Google" id="ProtNLM"/>
    </source>
</evidence>
<dbReference type="Proteomes" id="UP001159427">
    <property type="component" value="Unassembled WGS sequence"/>
</dbReference>
<sequence>MESSKSTEFMISEDAGTKFGEGKKQRIITIALLAVALIVLIVGIVLIVVAATKKEDKSASTSTTMEPQKNSVPSTKEPQNNSVPSEPGSTPTIPVTKAPSSRCDFSEEAQNAGLPEFLNRVKSTYFKLHPYDVAYDPDVTPDRVKTEYVAYDPTPAVIKNRTDTALALLKEISDKNINTNRLKPRERKALAQVKHYLQHMFGQPYDVNYYAGDWMMGPNLFCWQEICGHGYGVYNGIGRHHKPYNADDVKLIESKLKTHKAGFLQYIENMKMGVRRGMIRSTEECLAGLNSIKRRYLNSSRYNETGVLKEWFVQLILSPDFYSNITEAVDSEWKAKHGKNVSETIKDYLVTYLGEPITKLLRYLETEHIRHCVPSNVSSGLATLPLKYVWLDGKENKSWPTNPTLPTGEPLNGSQAYSKIMSYFTTNTMTPMEVHKLGQQQLAVLYPMIVAVAREVTGESNNDTAVMKFRQKLNSSESYFNPQPIPKNESDKEAHIKCSDIEGAKKYCPTRWAALQRWFAESRKVMSFLEPKTIPLFYFTGEKATTPTCPVEMQPNLNPSSGAQSYKRADAGCTRSAKYNIPFFLENLGPTFSEWSVNAHEARPGHHTQVQGTVEHFRDSCGGVIGWLDKVTYYTAFTEGWALYAENPLIAQDTDTYKSEPMQKFGMLKWQVWRAIRLIVDTGLHYVGFSRDKALKYFSDYAWDDTDLAKKEVTRYQSDPGQATAYMIGQLEIKKSRKYATDELGENFSLRDFHYQVLAQGSSPLAYLSDHVRRYVACVQNKAKEGCDVILNPPKKTTAKKRKETDHSKRVASEFMISEIKFGKSRLSKERVVTISLLTIAFIFMIVGIVLMAVAASEKKVRSTPTAITNAFTTMAPPSRCWFSDEAQKAGLAEFLDRVKSTYYKLHPYDVHHDPEVTTDQVKAEYVAYDPTPSVIKNRTDTALALLKEINDTQINTDLLKPRERKALAQVKHYLQHVFGQPYGANYYSGDWMMGPNLYCMQEICDHGNAVYNGIGQHHKPHSVRDVEGIERKLKTHKQSILQYIENLKLGVSAGMVRSKEACKIGLGAIRKKYSNIYLSNETGVLKEWFVKPILENDFYSGLTTEVHDQWKEKNGTNVSETIEKYLVTYLGKPINKLLRYLETEHIRHCVPSNVSSGLATLPLKYVWLDGKENKSWPTNPTLPTGELLNGSQAYLNILSYFTTNSTTPLEVSNLGLSMCCLFITNFQTVRRKVTGESDNETAVIKFKQKLNSSEMYYNTQPFPKNESDEEAHKKCRDIEGAKTYCPKRWEALQLWLADSRKVMSLIEPKTLPMFYFTKENATTPTCPIEMIPILDPSRRFQSYEPSDADCTKSAKYGAPLFKENLGPKFEEYGASSNMLRPGWHTQMQGNIEHFQDSCGGVIGWLDGVSSSTAFTKGWNAYAEEYILEETDIYDHDPLQKYGMLKWEVVRALRMIIDPGLHYLGMKRDEAIELFSNYTWDNTETAENEILSQGSSPLAYLRDHVEKYVACVINKDAEGCDIIFLSMTGEPREDTKMVGDEKLKFKQKSTGRILLYLIAAIAIIVFIVGIVLIALAAKKKDCDGKSKNQAPGGGQSSEQQTSFCDYSAEAKRINLTGIILKAKRSYYENHPFQLTNDPDATRDDIKNKYNAYNPTPEYIKKVTDAAWGLFKEVNEIKVEYEKLKPRERKALTQLKHYLKTVFGQPFDMNYYAGDWMMGPTFYCKQPICDVGKHLQEMLKNLKPKTLEDIDEIERKLKTHKDGILRYMENVKMGKLHGMVYSEEACVSGRNALKRKYLNIASRNETGVLEETYVRSVLDDNYFSDITEEMNTTWKGKHGKSVKQSFDEYLVQYMGQPMSTLLRYLEYEHIFYCVPSNISSGLANLPLDNVWYNGSENTSWPTNKFLSLAPNKKLSGKQAYSWILPYFTTNEMTPDDVHKLGYKQLKKLYPLAIEAAKSATGIRNESQAIEAFKRTLNDSSNFFNAEAFPANESDEDAHEKCNTIEKAKINCPQRWKVLESWFNEARMVMSMLYPKIVDMFYFNGDKHSTPNCPVELRPDLNPSSGIQSYDGSDPMCLEPAHYNIPFWLDRLGPKFSEWSINSHEARPGHHIQIQGTREHFKDTCGGVIAWLDSKTYYTAFLEGWGLYAENPLISDDTDVYVGRPMKKYGMLKWQIWRSVRMIVDTGLHYTGMKRDKAIKMFVDHAWDDSDFTRKEVTRYQSWPGQSTSYMVGRLGILEARNYTKTNLGDKFNLKDFHFQVLSQGSSPLAFLKDHIANYVQCVKKPDNDGCSDILNPPKRAPPKDSDKKSGMYHYFEAYRHYA</sequence>
<dbReference type="Pfam" id="PF05960">
    <property type="entry name" value="DUF885"/>
    <property type="match status" value="3"/>
</dbReference>
<organism evidence="3 4">
    <name type="scientific">Porites evermanni</name>
    <dbReference type="NCBI Taxonomy" id="104178"/>
    <lineage>
        <taxon>Eukaryota</taxon>
        <taxon>Metazoa</taxon>
        <taxon>Cnidaria</taxon>
        <taxon>Anthozoa</taxon>
        <taxon>Hexacorallia</taxon>
        <taxon>Scleractinia</taxon>
        <taxon>Fungiina</taxon>
        <taxon>Poritidae</taxon>
        <taxon>Porites</taxon>
    </lineage>
</organism>
<keyword evidence="4" id="KW-1185">Reference proteome</keyword>
<proteinExistence type="predicted"/>
<feature type="transmembrane region" description="Helical" evidence="2">
    <location>
        <begin position="1553"/>
        <end position="1577"/>
    </location>
</feature>